<evidence type="ECO:0000313" key="3">
    <source>
        <dbReference type="Proteomes" id="UP001454036"/>
    </source>
</evidence>
<feature type="region of interest" description="Disordered" evidence="1">
    <location>
        <begin position="33"/>
        <end position="72"/>
    </location>
</feature>
<keyword evidence="3" id="KW-1185">Reference proteome</keyword>
<sequence>MYGMGLMDLKCIVVMESSLRGHNVRTCPVKKADVEGDMNSNRRTTKKKHLSRQNYASHPAATPATGEEEIIDPEQIAHEEYLDNLFDWMNDIYRIQHVPQTLPAIP</sequence>
<reference evidence="2 3" key="1">
    <citation type="submission" date="2024-01" db="EMBL/GenBank/DDBJ databases">
        <title>The complete chloroplast genome sequence of Lithospermum erythrorhizon: insights into the phylogenetic relationship among Boraginaceae species and the maternal lineages of purple gromwells.</title>
        <authorList>
            <person name="Okada T."/>
            <person name="Watanabe K."/>
        </authorList>
    </citation>
    <scope>NUCLEOTIDE SEQUENCE [LARGE SCALE GENOMIC DNA]</scope>
</reference>
<accession>A0AAV3PYS0</accession>
<evidence type="ECO:0000313" key="2">
    <source>
        <dbReference type="EMBL" id="GAA0156624.1"/>
    </source>
</evidence>
<organism evidence="2 3">
    <name type="scientific">Lithospermum erythrorhizon</name>
    <name type="common">Purple gromwell</name>
    <name type="synonym">Lithospermum officinale var. erythrorhizon</name>
    <dbReference type="NCBI Taxonomy" id="34254"/>
    <lineage>
        <taxon>Eukaryota</taxon>
        <taxon>Viridiplantae</taxon>
        <taxon>Streptophyta</taxon>
        <taxon>Embryophyta</taxon>
        <taxon>Tracheophyta</taxon>
        <taxon>Spermatophyta</taxon>
        <taxon>Magnoliopsida</taxon>
        <taxon>eudicotyledons</taxon>
        <taxon>Gunneridae</taxon>
        <taxon>Pentapetalae</taxon>
        <taxon>asterids</taxon>
        <taxon>lamiids</taxon>
        <taxon>Boraginales</taxon>
        <taxon>Boraginaceae</taxon>
        <taxon>Boraginoideae</taxon>
        <taxon>Lithospermeae</taxon>
        <taxon>Lithospermum</taxon>
    </lineage>
</organism>
<protein>
    <submittedName>
        <fullName evidence="2">Uncharacterized protein</fullName>
    </submittedName>
</protein>
<comment type="caution">
    <text evidence="2">The sequence shown here is derived from an EMBL/GenBank/DDBJ whole genome shotgun (WGS) entry which is preliminary data.</text>
</comment>
<proteinExistence type="predicted"/>
<name>A0AAV3PYS0_LITER</name>
<dbReference type="EMBL" id="BAABME010002913">
    <property type="protein sequence ID" value="GAA0156624.1"/>
    <property type="molecule type" value="Genomic_DNA"/>
</dbReference>
<gene>
    <name evidence="2" type="ORF">LIER_14076</name>
</gene>
<dbReference type="AlphaFoldDB" id="A0AAV3PYS0"/>
<evidence type="ECO:0000256" key="1">
    <source>
        <dbReference type="SAM" id="MobiDB-lite"/>
    </source>
</evidence>
<dbReference type="Proteomes" id="UP001454036">
    <property type="component" value="Unassembled WGS sequence"/>
</dbReference>